<dbReference type="OrthoDB" id="6139076at2"/>
<evidence type="ECO:0000313" key="1">
    <source>
        <dbReference type="EMBL" id="QCQ22073.1"/>
    </source>
</evidence>
<organism evidence="1 2">
    <name type="scientific">Desulfoglaeba alkanexedens ALDC</name>
    <dbReference type="NCBI Taxonomy" id="980445"/>
    <lineage>
        <taxon>Bacteria</taxon>
        <taxon>Pseudomonadati</taxon>
        <taxon>Thermodesulfobacteriota</taxon>
        <taxon>Syntrophobacteria</taxon>
        <taxon>Syntrophobacterales</taxon>
        <taxon>Syntrophobacteraceae</taxon>
        <taxon>Desulfoglaeba</taxon>
    </lineage>
</organism>
<dbReference type="InterPro" id="IPR025639">
    <property type="entry name" value="DruA"/>
</dbReference>
<dbReference type="Pfam" id="PF14236">
    <property type="entry name" value="DruA"/>
    <property type="match status" value="1"/>
</dbReference>
<protein>
    <submittedName>
        <fullName evidence="1">DUF4338 domain-containing protein</fullName>
    </submittedName>
</protein>
<dbReference type="EMBL" id="CP040098">
    <property type="protein sequence ID" value="QCQ22073.1"/>
    <property type="molecule type" value="Genomic_DNA"/>
</dbReference>
<dbReference type="RefSeq" id="WP_137424042.1">
    <property type="nucleotide sequence ID" value="NZ_CP040098.1"/>
</dbReference>
<dbReference type="Proteomes" id="UP000298602">
    <property type="component" value="Chromosome"/>
</dbReference>
<reference evidence="1 2" key="2">
    <citation type="submission" date="2019-05" db="EMBL/GenBank/DDBJ databases">
        <authorList>
            <person name="Suflita J.M."/>
            <person name="Marks C.R."/>
        </authorList>
    </citation>
    <scope>NUCLEOTIDE SEQUENCE [LARGE SCALE GENOMIC DNA]</scope>
    <source>
        <strain evidence="1 2">ALDC</strain>
    </source>
</reference>
<sequence>MHPAEKQQRICGRQFSTQEVALIQEVVTSCAGISRNELAHTICELLNWKRPTGRLKWTEGLQLLERLENLGILVLPAKKMSRMVRSEKSISPSGKAAVYSELTGTVEQFTPIDVELVQSRVQRQLFRELVSRYHYLGYAMPFGARLQYLCYVSRPVRQVVGCLQFCSPAWRMRPRDQWIGWDDATRGRLLQYVVNNSRFLVLAKIRNLSSMLLGCVLRRLRDDWQKIYGVTPYLVETLVDSQRFYGGCYRAANFIVFGQTSGRGRMDRNHQRHGAQVKTVMVYPLVKNARLRLTKG</sequence>
<evidence type="ECO:0000313" key="2">
    <source>
        <dbReference type="Proteomes" id="UP000298602"/>
    </source>
</evidence>
<reference evidence="1 2" key="1">
    <citation type="submission" date="2019-05" db="EMBL/GenBank/DDBJ databases">
        <title>The Complete Genome Sequence of the n-alkane-degrading Desulfoglaeba alkanexedens ALDC reveals multiple alkylsuccinate synthase gene clusters.</title>
        <authorList>
            <person name="Callaghan A.V."/>
            <person name="Davidova I.A."/>
            <person name="Duncan K.E."/>
            <person name="Morris B."/>
            <person name="McInerney M.J."/>
        </authorList>
    </citation>
    <scope>NUCLEOTIDE SEQUENCE [LARGE SCALE GENOMIC DNA]</scope>
    <source>
        <strain evidence="1 2">ALDC</strain>
    </source>
</reference>
<accession>A0A4P8L334</accession>
<gene>
    <name evidence="1" type="ORF">FDQ92_07755</name>
</gene>
<dbReference type="KEGG" id="dax:FDQ92_07755"/>
<dbReference type="AlphaFoldDB" id="A0A4P8L334"/>
<proteinExistence type="predicted"/>
<name>A0A4P8L334_9BACT</name>
<keyword evidence="2" id="KW-1185">Reference proteome</keyword>